<sequence>MPEDQQQHRKDAENEDVQELSAPRSPVIYEVVRRQGQEELERPVGSLFWSGFAAGIAIMASVIAQGALMHKLPPGTPGREVIAELGYSLGFLLVILGRMQLFTEQTIVTVLPNMAEPGWHRFATTARLWGIVFLANMLGTAAAAFINIRFHLVSPELAHSMLEVSAKLLPMTPSEVLLQGIPAGFLIASVAWIRAAASGGEFAIVLVLTYAIALGGFTHVVAGAAEAFLLLFDAQAGLGQVLGGMILPALVGNVIGGTGLFALLVHAQVRQEM</sequence>
<feature type="transmembrane region" description="Helical" evidence="6">
    <location>
        <begin position="245"/>
        <end position="265"/>
    </location>
</feature>
<dbReference type="Pfam" id="PF01226">
    <property type="entry name" value="Form_Nir_trans"/>
    <property type="match status" value="1"/>
</dbReference>
<dbReference type="Proteomes" id="UP001589865">
    <property type="component" value="Unassembled WGS sequence"/>
</dbReference>
<evidence type="ECO:0000256" key="5">
    <source>
        <dbReference type="SAM" id="MobiDB-lite"/>
    </source>
</evidence>
<evidence type="ECO:0000256" key="4">
    <source>
        <dbReference type="ARBA" id="ARBA00023136"/>
    </source>
</evidence>
<protein>
    <submittedName>
        <fullName evidence="7">Formate/nitrite transporter family protein</fullName>
    </submittedName>
</protein>
<evidence type="ECO:0000313" key="8">
    <source>
        <dbReference type="Proteomes" id="UP001589865"/>
    </source>
</evidence>
<evidence type="ECO:0000256" key="1">
    <source>
        <dbReference type="ARBA" id="ARBA00004141"/>
    </source>
</evidence>
<feature type="transmembrane region" description="Helical" evidence="6">
    <location>
        <begin position="81"/>
        <end position="97"/>
    </location>
</feature>
<evidence type="ECO:0000256" key="2">
    <source>
        <dbReference type="ARBA" id="ARBA00022692"/>
    </source>
</evidence>
<dbReference type="PANTHER" id="PTHR30520:SF2">
    <property type="entry name" value="INNER MEMBRANE PROTEIN YFDC"/>
    <property type="match status" value="1"/>
</dbReference>
<keyword evidence="4 6" id="KW-0472">Membrane</keyword>
<organism evidence="7 8">
    <name type="scientific">Roseomonas elaeocarpi</name>
    <dbReference type="NCBI Taxonomy" id="907779"/>
    <lineage>
        <taxon>Bacteria</taxon>
        <taxon>Pseudomonadati</taxon>
        <taxon>Pseudomonadota</taxon>
        <taxon>Alphaproteobacteria</taxon>
        <taxon>Acetobacterales</taxon>
        <taxon>Roseomonadaceae</taxon>
        <taxon>Roseomonas</taxon>
    </lineage>
</organism>
<comment type="caution">
    <text evidence="7">The sequence shown here is derived from an EMBL/GenBank/DDBJ whole genome shotgun (WGS) entry which is preliminary data.</text>
</comment>
<evidence type="ECO:0000256" key="3">
    <source>
        <dbReference type="ARBA" id="ARBA00022989"/>
    </source>
</evidence>
<name>A0ABV6JWS4_9PROT</name>
<feature type="compositionally biased region" description="Basic and acidic residues" evidence="5">
    <location>
        <begin position="1"/>
        <end position="12"/>
    </location>
</feature>
<keyword evidence="8" id="KW-1185">Reference proteome</keyword>
<dbReference type="InterPro" id="IPR023271">
    <property type="entry name" value="Aquaporin-like"/>
</dbReference>
<keyword evidence="3 6" id="KW-1133">Transmembrane helix</keyword>
<keyword evidence="2 6" id="KW-0812">Transmembrane</keyword>
<dbReference type="RefSeq" id="WP_377045904.1">
    <property type="nucleotide sequence ID" value="NZ_JBHLUN010000013.1"/>
</dbReference>
<feature type="transmembrane region" description="Helical" evidence="6">
    <location>
        <begin position="128"/>
        <end position="148"/>
    </location>
</feature>
<gene>
    <name evidence="7" type="ORF">ACFFGY_18010</name>
</gene>
<dbReference type="Gene3D" id="1.20.1080.10">
    <property type="entry name" value="Glycerol uptake facilitator protein"/>
    <property type="match status" value="1"/>
</dbReference>
<dbReference type="InterPro" id="IPR000292">
    <property type="entry name" value="For/NO2_transpt"/>
</dbReference>
<feature type="region of interest" description="Disordered" evidence="5">
    <location>
        <begin position="1"/>
        <end position="20"/>
    </location>
</feature>
<feature type="transmembrane region" description="Helical" evidence="6">
    <location>
        <begin position="176"/>
        <end position="195"/>
    </location>
</feature>
<dbReference type="EMBL" id="JBHLUN010000013">
    <property type="protein sequence ID" value="MFC0410152.1"/>
    <property type="molecule type" value="Genomic_DNA"/>
</dbReference>
<dbReference type="PANTHER" id="PTHR30520">
    <property type="entry name" value="FORMATE TRANSPORTER-RELATED"/>
    <property type="match status" value="1"/>
</dbReference>
<feature type="transmembrane region" description="Helical" evidence="6">
    <location>
        <begin position="47"/>
        <end position="69"/>
    </location>
</feature>
<evidence type="ECO:0000256" key="6">
    <source>
        <dbReference type="SAM" id="Phobius"/>
    </source>
</evidence>
<feature type="transmembrane region" description="Helical" evidence="6">
    <location>
        <begin position="202"/>
        <end position="225"/>
    </location>
</feature>
<accession>A0ABV6JWS4</accession>
<comment type="subcellular location">
    <subcellularLocation>
        <location evidence="1">Membrane</location>
        <topology evidence="1">Multi-pass membrane protein</topology>
    </subcellularLocation>
</comment>
<reference evidence="7 8" key="1">
    <citation type="submission" date="2024-09" db="EMBL/GenBank/DDBJ databases">
        <authorList>
            <person name="Sun Q."/>
            <person name="Mori K."/>
        </authorList>
    </citation>
    <scope>NUCLEOTIDE SEQUENCE [LARGE SCALE GENOMIC DNA]</scope>
    <source>
        <strain evidence="7 8">TBRC 5777</strain>
    </source>
</reference>
<evidence type="ECO:0000313" key="7">
    <source>
        <dbReference type="EMBL" id="MFC0410152.1"/>
    </source>
</evidence>
<proteinExistence type="predicted"/>